<dbReference type="EMBL" id="CP011070">
    <property type="protein sequence ID" value="AJW71028.1"/>
    <property type="molecule type" value="Genomic_DNA"/>
</dbReference>
<dbReference type="InterPro" id="IPR037401">
    <property type="entry name" value="SnoaL-like"/>
</dbReference>
<dbReference type="RefSeq" id="WP_048116285.1">
    <property type="nucleotide sequence ID" value="NZ_CP011070.1"/>
</dbReference>
<evidence type="ECO:0000313" key="3">
    <source>
        <dbReference type="Proteomes" id="UP000032408"/>
    </source>
</evidence>
<dbReference type="GO" id="GO:0016853">
    <property type="term" value="F:isomerase activity"/>
    <property type="evidence" value="ECO:0007669"/>
    <property type="project" value="UniProtKB-KW"/>
</dbReference>
<feature type="domain" description="SnoaL-like" evidence="1">
    <location>
        <begin position="8"/>
        <end position="112"/>
    </location>
</feature>
<evidence type="ECO:0000313" key="2">
    <source>
        <dbReference type="EMBL" id="AJW71028.1"/>
    </source>
</evidence>
<dbReference type="PANTHER" id="PTHR41252:SF1">
    <property type="entry name" value="BLR2505 PROTEIN"/>
    <property type="match status" value="1"/>
</dbReference>
<evidence type="ECO:0000259" key="1">
    <source>
        <dbReference type="Pfam" id="PF12680"/>
    </source>
</evidence>
<reference evidence="3" key="1">
    <citation type="submission" date="2015-03" db="EMBL/GenBank/DDBJ databases">
        <title>Characterization of two novel Thaumarchaeota isolated from the Northern Adriatic Sea.</title>
        <authorList>
            <person name="Bayer B."/>
            <person name="Vojvoda J."/>
            <person name="Offre P."/>
            <person name="Srivastava A."/>
            <person name="Elisabeth N."/>
            <person name="Garcia J.A.L."/>
            <person name="Schleper C."/>
            <person name="Herndl G.J."/>
        </authorList>
    </citation>
    <scope>NUCLEOTIDE SEQUENCE [LARGE SCALE GENOMIC DNA]</scope>
    <source>
        <strain evidence="3">NF5</strain>
    </source>
</reference>
<dbReference type="AlphaFoldDB" id="A0A0D5C395"/>
<protein>
    <submittedName>
        <fullName evidence="2">Putative ketosteroid isomeraserelated protein-like protein</fullName>
    </submittedName>
</protein>
<organism evidence="2 3">
    <name type="scientific">Nitrosopumilus adriaticus</name>
    <dbReference type="NCBI Taxonomy" id="1580092"/>
    <lineage>
        <taxon>Archaea</taxon>
        <taxon>Nitrososphaerota</taxon>
        <taxon>Nitrososphaeria</taxon>
        <taxon>Nitrosopumilales</taxon>
        <taxon>Nitrosopumilaceae</taxon>
        <taxon>Nitrosopumilus</taxon>
    </lineage>
</organism>
<dbReference type="Pfam" id="PF12680">
    <property type="entry name" value="SnoaL_2"/>
    <property type="match status" value="1"/>
</dbReference>
<sequence>MSNVELIKKFYHAFKNNDQETYLALCDENIEWQLADGMPNGGKFVGKDAVFNEYFPKMLSNFKEFHAIPENISNMKDHIMVTGKYHGISNTGKSFDVSFSHVYHIQDNKIVQFRQFTDTDRIQESLN</sequence>
<dbReference type="SUPFAM" id="SSF54427">
    <property type="entry name" value="NTF2-like"/>
    <property type="match status" value="1"/>
</dbReference>
<gene>
    <name evidence="2" type="ORF">NADRNF5_1342</name>
</gene>
<dbReference type="PANTHER" id="PTHR41252">
    <property type="entry name" value="BLR2505 PROTEIN"/>
    <property type="match status" value="1"/>
</dbReference>
<dbReference type="Proteomes" id="UP000032408">
    <property type="component" value="Chromosome"/>
</dbReference>
<accession>A0A0D5C395</accession>
<dbReference type="Gene3D" id="3.10.450.50">
    <property type="match status" value="1"/>
</dbReference>
<dbReference type="KEGG" id="nin:NADRNF5_1342"/>
<keyword evidence="2" id="KW-0413">Isomerase</keyword>
<dbReference type="GeneID" id="24820531"/>
<keyword evidence="3" id="KW-1185">Reference proteome</keyword>
<proteinExistence type="predicted"/>
<dbReference type="InterPro" id="IPR032710">
    <property type="entry name" value="NTF2-like_dom_sf"/>
</dbReference>
<dbReference type="STRING" id="1580092.NADRNF5_1342"/>
<name>A0A0D5C395_9ARCH</name>
<dbReference type="HOGENOM" id="CLU_107220_2_0_2"/>
<dbReference type="OrthoDB" id="2692at2157"/>
<reference evidence="2 3" key="2">
    <citation type="journal article" date="2016" name="ISME J.">
        <title>Physiological and genomic characterization of two novel marine thaumarchaeal strains indicates niche differentiation.</title>
        <authorList>
            <person name="Bayer B."/>
            <person name="Vojvoda J."/>
            <person name="Offre P."/>
            <person name="Alves R.J."/>
            <person name="Elisabeth N.H."/>
            <person name="Garcia J.A."/>
            <person name="Volland J.M."/>
            <person name="Srivastava A."/>
            <person name="Schleper C."/>
            <person name="Herndl G.J."/>
        </authorList>
    </citation>
    <scope>NUCLEOTIDE SEQUENCE [LARGE SCALE GENOMIC DNA]</scope>
    <source>
        <strain evidence="2 3">NF5</strain>
    </source>
</reference>